<gene>
    <name evidence="3" type="ORF">M501DRAFT_997168</name>
</gene>
<evidence type="ECO:0000313" key="4">
    <source>
        <dbReference type="Proteomes" id="UP000799429"/>
    </source>
</evidence>
<dbReference type="AlphaFoldDB" id="A0A9P4S499"/>
<proteinExistence type="predicted"/>
<dbReference type="Pfam" id="PF26118">
    <property type="entry name" value="DUF8035"/>
    <property type="match status" value="1"/>
</dbReference>
<feature type="compositionally biased region" description="Basic and acidic residues" evidence="1">
    <location>
        <begin position="159"/>
        <end position="177"/>
    </location>
</feature>
<feature type="region of interest" description="Disordered" evidence="1">
    <location>
        <begin position="343"/>
        <end position="441"/>
    </location>
</feature>
<dbReference type="Proteomes" id="UP000799429">
    <property type="component" value="Unassembled WGS sequence"/>
</dbReference>
<feature type="compositionally biased region" description="Basic and acidic residues" evidence="1">
    <location>
        <begin position="21"/>
        <end position="109"/>
    </location>
</feature>
<feature type="compositionally biased region" description="Low complexity" evidence="1">
    <location>
        <begin position="354"/>
        <end position="366"/>
    </location>
</feature>
<evidence type="ECO:0000256" key="1">
    <source>
        <dbReference type="SAM" id="MobiDB-lite"/>
    </source>
</evidence>
<feature type="compositionally biased region" description="Basic residues" evidence="1">
    <location>
        <begin position="254"/>
        <end position="267"/>
    </location>
</feature>
<feature type="compositionally biased region" description="Basic and acidic residues" evidence="1">
    <location>
        <begin position="189"/>
        <end position="202"/>
    </location>
</feature>
<evidence type="ECO:0000313" key="3">
    <source>
        <dbReference type="EMBL" id="KAF2835973.1"/>
    </source>
</evidence>
<name>A0A9P4S499_9PEZI</name>
<keyword evidence="4" id="KW-1185">Reference proteome</keyword>
<feature type="compositionally biased region" description="Basic and acidic residues" evidence="1">
    <location>
        <begin position="343"/>
        <end position="352"/>
    </location>
</feature>
<accession>A0A9P4S499</accession>
<dbReference type="OrthoDB" id="2192830at2759"/>
<feature type="region of interest" description="Disordered" evidence="1">
    <location>
        <begin position="137"/>
        <end position="292"/>
    </location>
</feature>
<feature type="region of interest" description="Disordered" evidence="1">
    <location>
        <begin position="1"/>
        <end position="122"/>
    </location>
</feature>
<comment type="caution">
    <text evidence="3">The sequence shown here is derived from an EMBL/GenBank/DDBJ whole genome shotgun (WGS) entry which is preliminary data.</text>
</comment>
<organism evidence="3 4">
    <name type="scientific">Patellaria atrata CBS 101060</name>
    <dbReference type="NCBI Taxonomy" id="1346257"/>
    <lineage>
        <taxon>Eukaryota</taxon>
        <taxon>Fungi</taxon>
        <taxon>Dikarya</taxon>
        <taxon>Ascomycota</taxon>
        <taxon>Pezizomycotina</taxon>
        <taxon>Dothideomycetes</taxon>
        <taxon>Dothideomycetes incertae sedis</taxon>
        <taxon>Patellariales</taxon>
        <taxon>Patellariaceae</taxon>
        <taxon>Patellaria</taxon>
    </lineage>
</organism>
<reference evidence="3" key="1">
    <citation type="journal article" date="2020" name="Stud. Mycol.">
        <title>101 Dothideomycetes genomes: a test case for predicting lifestyles and emergence of pathogens.</title>
        <authorList>
            <person name="Haridas S."/>
            <person name="Albert R."/>
            <person name="Binder M."/>
            <person name="Bloem J."/>
            <person name="Labutti K."/>
            <person name="Salamov A."/>
            <person name="Andreopoulos B."/>
            <person name="Baker S."/>
            <person name="Barry K."/>
            <person name="Bills G."/>
            <person name="Bluhm B."/>
            <person name="Cannon C."/>
            <person name="Castanera R."/>
            <person name="Culley D."/>
            <person name="Daum C."/>
            <person name="Ezra D."/>
            <person name="Gonzalez J."/>
            <person name="Henrissat B."/>
            <person name="Kuo A."/>
            <person name="Liang C."/>
            <person name="Lipzen A."/>
            <person name="Lutzoni F."/>
            <person name="Magnuson J."/>
            <person name="Mondo S."/>
            <person name="Nolan M."/>
            <person name="Ohm R."/>
            <person name="Pangilinan J."/>
            <person name="Park H.-J."/>
            <person name="Ramirez L."/>
            <person name="Alfaro M."/>
            <person name="Sun H."/>
            <person name="Tritt A."/>
            <person name="Yoshinaga Y."/>
            <person name="Zwiers L.-H."/>
            <person name="Turgeon B."/>
            <person name="Goodwin S."/>
            <person name="Spatafora J."/>
            <person name="Crous P."/>
            <person name="Grigoriev I."/>
        </authorList>
    </citation>
    <scope>NUCLEOTIDE SEQUENCE</scope>
    <source>
        <strain evidence="3">CBS 101060</strain>
    </source>
</reference>
<feature type="compositionally biased region" description="Pro residues" evidence="1">
    <location>
        <begin position="387"/>
        <end position="417"/>
    </location>
</feature>
<sequence>MAYRSTGNLGVYEDPAPPTRGNERWDRGRFEAFARKDQRDPRDSRDSPRFEERDRERFEERDRFGPRGRRDIEFDERIDRRGPKGNVTEKDRFFEEDRYGGPRRSRPDFLNEPTPAEIANRALAPYRRKSVVERDFDFEVPARRPTRPQYIRRQSSLDTFDRRPFPRYGDKEREEWKPPTNVPIPLPIRDLEREKGRDRDRYQSSSRRQSPSRRRSPSRPQYRDDDFEEIRYEKERDDRYRDDDYRDVNIRRERSVRRRESRPRSKSVRSSSLSSFEEITVPEKKVKKGRTRMPKRLVEKRAIIDLGFPFEEEDDFIIVRQALEKEQIDEVIKISEGYKKEETTRISYRYEEVAPPSSSAAGSSPPTQSVHDHYGPPPPQSVNDHYGPPPPLPPQGYAHPPPQTYAPPPPVAYPPPQSVRTVSPPRTVYEERVEQSGHISGPLTMVLPERRRQSRHDIDDEIRRLEDERRVLKYERDSREIQKYERDNRDVDYEFVERSKDRDVVRVDRDRKGRLALVRSSH</sequence>
<feature type="domain" description="DUF8035" evidence="2">
    <location>
        <begin position="287"/>
        <end position="340"/>
    </location>
</feature>
<dbReference type="InterPro" id="IPR058348">
    <property type="entry name" value="DUF8035"/>
</dbReference>
<evidence type="ECO:0000259" key="2">
    <source>
        <dbReference type="Pfam" id="PF26118"/>
    </source>
</evidence>
<feature type="compositionally biased region" description="Basic and acidic residues" evidence="1">
    <location>
        <begin position="221"/>
        <end position="253"/>
    </location>
</feature>
<protein>
    <recommendedName>
        <fullName evidence="2">DUF8035 domain-containing protein</fullName>
    </recommendedName>
</protein>
<dbReference type="EMBL" id="MU006105">
    <property type="protein sequence ID" value="KAF2835973.1"/>
    <property type="molecule type" value="Genomic_DNA"/>
</dbReference>